<reference evidence="1" key="1">
    <citation type="submission" date="2023-04" db="EMBL/GenBank/DDBJ databases">
        <title>Candida boidinii NBRC 1967.</title>
        <authorList>
            <person name="Ichikawa N."/>
            <person name="Sato H."/>
            <person name="Tonouchi N."/>
        </authorList>
    </citation>
    <scope>NUCLEOTIDE SEQUENCE</scope>
    <source>
        <strain evidence="1">NBRC 1967</strain>
    </source>
</reference>
<evidence type="ECO:0000313" key="2">
    <source>
        <dbReference type="Proteomes" id="UP001165101"/>
    </source>
</evidence>
<proteinExistence type="predicted"/>
<accession>A0ACB5TNV0</accession>
<keyword evidence="2" id="KW-1185">Reference proteome</keyword>
<sequence>MGLCSSKEEISEKKLSHPTQKQTNNRQAQRLGTNTNDNTEANTNTKTSAGGNNKKPTSAGSKLGSSVDGAGAGAGATAALNNAAADTEASARNLAAKAAQERFESKNKQNTKGELGRKLELEKKKKNSDFVKDSYNEKINEKEKLQFD</sequence>
<dbReference type="EMBL" id="BSXV01001230">
    <property type="protein sequence ID" value="GME92186.1"/>
    <property type="molecule type" value="Genomic_DNA"/>
</dbReference>
<protein>
    <submittedName>
        <fullName evidence="1">Unnamed protein product</fullName>
    </submittedName>
</protein>
<gene>
    <name evidence="1" type="ORF">Cboi01_000262700</name>
</gene>
<name>A0ACB5TNV0_CANBO</name>
<evidence type="ECO:0000313" key="1">
    <source>
        <dbReference type="EMBL" id="GME92186.1"/>
    </source>
</evidence>
<comment type="caution">
    <text evidence="1">The sequence shown here is derived from an EMBL/GenBank/DDBJ whole genome shotgun (WGS) entry which is preliminary data.</text>
</comment>
<organism evidence="1 2">
    <name type="scientific">Candida boidinii</name>
    <name type="common">Yeast</name>
    <dbReference type="NCBI Taxonomy" id="5477"/>
    <lineage>
        <taxon>Eukaryota</taxon>
        <taxon>Fungi</taxon>
        <taxon>Dikarya</taxon>
        <taxon>Ascomycota</taxon>
        <taxon>Saccharomycotina</taxon>
        <taxon>Pichiomycetes</taxon>
        <taxon>Pichiales</taxon>
        <taxon>Pichiaceae</taxon>
        <taxon>Ogataea</taxon>
        <taxon>Ogataea/Candida clade</taxon>
    </lineage>
</organism>
<dbReference type="Proteomes" id="UP001165101">
    <property type="component" value="Unassembled WGS sequence"/>
</dbReference>